<evidence type="ECO:0000313" key="2">
    <source>
        <dbReference type="Proteomes" id="UP001272448"/>
    </source>
</evidence>
<name>A0AAP6A8A9_STRSU</name>
<dbReference type="RefSeq" id="WP_162841090.1">
    <property type="nucleotide sequence ID" value="NZ_BCCX01000053.1"/>
</dbReference>
<sequence length="57" mass="6406">MKIKLLKNLAKESPQDFEERVNEFMATVEVVDVKIAMASAGYSDSFGTVTHILVLYK</sequence>
<dbReference type="Proteomes" id="UP001272448">
    <property type="component" value="Unassembled WGS sequence"/>
</dbReference>
<comment type="caution">
    <text evidence="1">The sequence shown here is derived from an EMBL/GenBank/DDBJ whole genome shotgun (WGS) entry which is preliminary data.</text>
</comment>
<organism evidence="1 2">
    <name type="scientific">Streptococcus suis</name>
    <dbReference type="NCBI Taxonomy" id="1307"/>
    <lineage>
        <taxon>Bacteria</taxon>
        <taxon>Bacillati</taxon>
        <taxon>Bacillota</taxon>
        <taxon>Bacilli</taxon>
        <taxon>Lactobacillales</taxon>
        <taxon>Streptococcaceae</taxon>
        <taxon>Streptococcus</taxon>
    </lineage>
</organism>
<dbReference type="AlphaFoldDB" id="A0AAP6A8A9"/>
<proteinExistence type="predicted"/>
<evidence type="ECO:0008006" key="3">
    <source>
        <dbReference type="Google" id="ProtNLM"/>
    </source>
</evidence>
<protein>
    <recommendedName>
        <fullName evidence="3">Phage protein</fullName>
    </recommendedName>
</protein>
<dbReference type="EMBL" id="JAUTFT010000048">
    <property type="protein sequence ID" value="MDW8636353.1"/>
    <property type="molecule type" value="Genomic_DNA"/>
</dbReference>
<gene>
    <name evidence="1" type="ORF">Q7V77_11820</name>
</gene>
<reference evidence="1" key="1">
    <citation type="submission" date="2023-07" db="EMBL/GenBank/DDBJ databases">
        <title>Characterization of virulence traits, antimicrobial resistance genes carried by mobile genetic elements and competence in Streptococcus suis strains isolated in France.</title>
        <authorList>
            <person name="Dechene-Tempier M."/>
            <person name="Marois-Crehan C."/>
            <person name="De Boisseson C."/>
            <person name="Lucas P."/>
            <person name="Bougeard S."/>
            <person name="Libante V."/>
            <person name="Payot S."/>
        </authorList>
    </citation>
    <scope>NUCLEOTIDE SEQUENCE</scope>
    <source>
        <strain evidence="1">1532</strain>
    </source>
</reference>
<accession>A0AAP6A8A9</accession>
<evidence type="ECO:0000313" key="1">
    <source>
        <dbReference type="EMBL" id="MDW8636353.1"/>
    </source>
</evidence>